<dbReference type="EMBL" id="KQ971319">
    <property type="protein sequence ID" value="EEZ99590.2"/>
    <property type="molecule type" value="Genomic_DNA"/>
</dbReference>
<evidence type="ECO:0000256" key="1">
    <source>
        <dbReference type="ARBA" id="ARBA00004329"/>
    </source>
</evidence>
<dbReference type="GO" id="GO:0000407">
    <property type="term" value="C:phagophore assembly site"/>
    <property type="evidence" value="ECO:0000318"/>
    <property type="project" value="GO_Central"/>
</dbReference>
<name>D6WFS6_TRICA</name>
<dbReference type="OrthoDB" id="70161at2759"/>
<dbReference type="GO" id="GO:0000423">
    <property type="term" value="P:mitophagy"/>
    <property type="evidence" value="ECO:0000318"/>
    <property type="project" value="GO_Central"/>
</dbReference>
<keyword evidence="3 4" id="KW-0072">Autophagy</keyword>
<dbReference type="HOGENOM" id="CLU_036365_1_1_1"/>
<feature type="domain" description="Autophagy-related protein 13 N-terminal" evidence="6">
    <location>
        <begin position="89"/>
        <end position="193"/>
    </location>
</feature>
<reference evidence="7 8" key="2">
    <citation type="journal article" date="2010" name="Nucleic Acids Res.">
        <title>BeetleBase in 2010: revisions to provide comprehensive genomic information for Tribolium castaneum.</title>
        <authorList>
            <person name="Kim H.S."/>
            <person name="Murphy T."/>
            <person name="Xia J."/>
            <person name="Caragea D."/>
            <person name="Park Y."/>
            <person name="Beeman R.W."/>
            <person name="Lorenzen M.D."/>
            <person name="Butcher S."/>
            <person name="Manak J.R."/>
            <person name="Brown S.J."/>
        </authorList>
    </citation>
    <scope>GENOME REANNOTATION</scope>
    <source>
        <strain evidence="7 8">Georgia GA2</strain>
    </source>
</reference>
<comment type="subcellular location">
    <subcellularLocation>
        <location evidence="1">Preautophagosomal structure</location>
    </subcellularLocation>
</comment>
<protein>
    <recommendedName>
        <fullName evidence="4">Autophagy-related protein 13</fullName>
    </recommendedName>
</protein>
<dbReference type="InterPro" id="IPR018731">
    <property type="entry name" value="Atg13_N"/>
</dbReference>
<dbReference type="GO" id="GO:0005776">
    <property type="term" value="C:autophagosome"/>
    <property type="evidence" value="ECO:0000318"/>
    <property type="project" value="GO_Central"/>
</dbReference>
<reference evidence="7 8" key="1">
    <citation type="journal article" date="2008" name="Nature">
        <title>The genome of the model beetle and pest Tribolium castaneum.</title>
        <authorList>
            <consortium name="Tribolium Genome Sequencing Consortium"/>
            <person name="Richards S."/>
            <person name="Gibbs R.A."/>
            <person name="Weinstock G.M."/>
            <person name="Brown S.J."/>
            <person name="Denell R."/>
            <person name="Beeman R.W."/>
            <person name="Gibbs R."/>
            <person name="Beeman R.W."/>
            <person name="Brown S.J."/>
            <person name="Bucher G."/>
            <person name="Friedrich M."/>
            <person name="Grimmelikhuijzen C.J."/>
            <person name="Klingler M."/>
            <person name="Lorenzen M."/>
            <person name="Richards S."/>
            <person name="Roth S."/>
            <person name="Schroder R."/>
            <person name="Tautz D."/>
            <person name="Zdobnov E.M."/>
            <person name="Muzny D."/>
            <person name="Gibbs R.A."/>
            <person name="Weinstock G.M."/>
            <person name="Attaway T."/>
            <person name="Bell S."/>
            <person name="Buhay C.J."/>
            <person name="Chandrabose M.N."/>
            <person name="Chavez D."/>
            <person name="Clerk-Blankenburg K.P."/>
            <person name="Cree A."/>
            <person name="Dao M."/>
            <person name="Davis C."/>
            <person name="Chacko J."/>
            <person name="Dinh H."/>
            <person name="Dugan-Rocha S."/>
            <person name="Fowler G."/>
            <person name="Garner T.T."/>
            <person name="Garnes J."/>
            <person name="Gnirke A."/>
            <person name="Hawes A."/>
            <person name="Hernandez J."/>
            <person name="Hines S."/>
            <person name="Holder M."/>
            <person name="Hume J."/>
            <person name="Jhangiani S.N."/>
            <person name="Joshi V."/>
            <person name="Khan Z.M."/>
            <person name="Jackson L."/>
            <person name="Kovar C."/>
            <person name="Kowis A."/>
            <person name="Lee S."/>
            <person name="Lewis L.R."/>
            <person name="Margolis J."/>
            <person name="Morgan M."/>
            <person name="Nazareth L.V."/>
            <person name="Nguyen N."/>
            <person name="Okwuonu G."/>
            <person name="Parker D."/>
            <person name="Richards S."/>
            <person name="Ruiz S.J."/>
            <person name="Santibanez J."/>
            <person name="Savard J."/>
            <person name="Scherer S.E."/>
            <person name="Schneider B."/>
            <person name="Sodergren E."/>
            <person name="Tautz D."/>
            <person name="Vattahil S."/>
            <person name="Villasana D."/>
            <person name="White C.S."/>
            <person name="Wright R."/>
            <person name="Park Y."/>
            <person name="Beeman R.W."/>
            <person name="Lord J."/>
            <person name="Oppert B."/>
            <person name="Lorenzen M."/>
            <person name="Brown S."/>
            <person name="Wang L."/>
            <person name="Savard J."/>
            <person name="Tautz D."/>
            <person name="Richards S."/>
            <person name="Weinstock G."/>
            <person name="Gibbs R.A."/>
            <person name="Liu Y."/>
            <person name="Worley K."/>
            <person name="Weinstock G."/>
            <person name="Elsik C.G."/>
            <person name="Reese J.T."/>
            <person name="Elhaik E."/>
            <person name="Landan G."/>
            <person name="Graur D."/>
            <person name="Arensburger P."/>
            <person name="Atkinson P."/>
            <person name="Beeman R.W."/>
            <person name="Beidler J."/>
            <person name="Brown S.J."/>
            <person name="Demuth J.P."/>
            <person name="Drury D.W."/>
            <person name="Du Y.Z."/>
            <person name="Fujiwara H."/>
            <person name="Lorenzen M."/>
            <person name="Maselli V."/>
            <person name="Osanai M."/>
            <person name="Park Y."/>
            <person name="Robertson H.M."/>
            <person name="Tu Z."/>
            <person name="Wang J.J."/>
            <person name="Wang S."/>
            <person name="Richards S."/>
            <person name="Song H."/>
            <person name="Zhang L."/>
            <person name="Sodergren E."/>
            <person name="Werner D."/>
            <person name="Stanke M."/>
            <person name="Morgenstern B."/>
            <person name="Solovyev V."/>
            <person name="Kosarev P."/>
            <person name="Brown G."/>
            <person name="Chen H.C."/>
            <person name="Ermolaeva O."/>
            <person name="Hlavina W."/>
            <person name="Kapustin Y."/>
            <person name="Kiryutin B."/>
            <person name="Kitts P."/>
            <person name="Maglott D."/>
            <person name="Pruitt K."/>
            <person name="Sapojnikov V."/>
            <person name="Souvorov A."/>
            <person name="Mackey A.J."/>
            <person name="Waterhouse R.M."/>
            <person name="Wyder S."/>
            <person name="Zdobnov E.M."/>
            <person name="Zdobnov E.M."/>
            <person name="Wyder S."/>
            <person name="Kriventseva E.V."/>
            <person name="Kadowaki T."/>
            <person name="Bork P."/>
            <person name="Aranda M."/>
            <person name="Bao R."/>
            <person name="Beermann A."/>
            <person name="Berns N."/>
            <person name="Bolognesi R."/>
            <person name="Bonneton F."/>
            <person name="Bopp D."/>
            <person name="Brown S.J."/>
            <person name="Bucher G."/>
            <person name="Butts T."/>
            <person name="Chaumot A."/>
            <person name="Denell R.E."/>
            <person name="Ferrier D.E."/>
            <person name="Friedrich M."/>
            <person name="Gordon C.M."/>
            <person name="Jindra M."/>
            <person name="Klingler M."/>
            <person name="Lan Q."/>
            <person name="Lattorff H.M."/>
            <person name="Laudet V."/>
            <person name="von Levetsow C."/>
            <person name="Liu Z."/>
            <person name="Lutz R."/>
            <person name="Lynch J.A."/>
            <person name="da Fonseca R.N."/>
            <person name="Posnien N."/>
            <person name="Reuter R."/>
            <person name="Roth S."/>
            <person name="Savard J."/>
            <person name="Schinko J.B."/>
            <person name="Schmitt C."/>
            <person name="Schoppmeier M."/>
            <person name="Schroder R."/>
            <person name="Shippy T.D."/>
            <person name="Simonnet F."/>
            <person name="Marques-Souza H."/>
            <person name="Tautz D."/>
            <person name="Tomoyasu Y."/>
            <person name="Trauner J."/>
            <person name="Van der Zee M."/>
            <person name="Vervoort M."/>
            <person name="Wittkopp N."/>
            <person name="Wimmer E.A."/>
            <person name="Yang X."/>
            <person name="Jones A.K."/>
            <person name="Sattelle D.B."/>
            <person name="Ebert P.R."/>
            <person name="Nelson D."/>
            <person name="Scott J.G."/>
            <person name="Beeman R.W."/>
            <person name="Muthukrishnan S."/>
            <person name="Kramer K.J."/>
            <person name="Arakane Y."/>
            <person name="Beeman R.W."/>
            <person name="Zhu Q."/>
            <person name="Hogenkamp D."/>
            <person name="Dixit R."/>
            <person name="Oppert B."/>
            <person name="Jiang H."/>
            <person name="Zou Z."/>
            <person name="Marshall J."/>
            <person name="Elpidina E."/>
            <person name="Vinokurov K."/>
            <person name="Oppert C."/>
            <person name="Zou Z."/>
            <person name="Evans J."/>
            <person name="Lu Z."/>
            <person name="Zhao P."/>
            <person name="Sumathipala N."/>
            <person name="Altincicek B."/>
            <person name="Vilcinskas A."/>
            <person name="Williams M."/>
            <person name="Hultmark D."/>
            <person name="Hetru C."/>
            <person name="Jiang H."/>
            <person name="Grimmelikhuijzen C.J."/>
            <person name="Hauser F."/>
            <person name="Cazzamali G."/>
            <person name="Williamson M."/>
            <person name="Park Y."/>
            <person name="Li B."/>
            <person name="Tanaka Y."/>
            <person name="Predel R."/>
            <person name="Neupert S."/>
            <person name="Schachtner J."/>
            <person name="Verleyen P."/>
            <person name="Raible F."/>
            <person name="Bork P."/>
            <person name="Friedrich M."/>
            <person name="Walden K.K."/>
            <person name="Robertson H.M."/>
            <person name="Angeli S."/>
            <person name="Foret S."/>
            <person name="Bucher G."/>
            <person name="Schuetz S."/>
            <person name="Maleszka R."/>
            <person name="Wimmer E.A."/>
            <person name="Beeman R.W."/>
            <person name="Lorenzen M."/>
            <person name="Tomoyasu Y."/>
            <person name="Miller S.C."/>
            <person name="Grossmann D."/>
            <person name="Bucher G."/>
        </authorList>
    </citation>
    <scope>NUCLEOTIDE SEQUENCE [LARGE SCALE GENOMIC DNA]</scope>
    <source>
        <strain evidence="7 8">Georgia GA2</strain>
    </source>
</reference>
<comment type="similarity">
    <text evidence="2 4">Belongs to the ATG13 family. Metazoan subfamily.</text>
</comment>
<sequence>MKLSVQETKDLHKYTKFFALKSAQVIIQSRVAERISTQCKPNTQGTDWFNLHINDHPDVIAETKKALNGEIISPCFPLCIEISLRTSEGDQMTLESWCLSLLPEQCDPTLKNIPSVYNRMGLLLKSLLSVTRVTPAYKLSRMQGADSYVMCYRIYLGQPVLHSLGEDYKQTRIGQICTPIGTLQFSVAYRTKMTISPTQTGKNSIMVKSDHFNSNSNTRRHRNGDDINDLTKPMRPGPFADPKPKKTVEPQLPGVTRLLAMGKNKPRPTKNSENAENEVIENPRLIEEDESSKKEISNSPTKSIPKMTSSNSSRLSIFSNLKSVDEEYWMQELSAPFANRGPMGELMQFYKQCKKSPPLQSPQKNPTPEEITEMIKMYESQLPEYDALVQSFCESPDNN</sequence>
<dbReference type="Gene3D" id="3.30.900.10">
    <property type="entry name" value="HORMA domain"/>
    <property type="match status" value="1"/>
</dbReference>
<dbReference type="GO" id="GO:0034497">
    <property type="term" value="P:protein localization to phagophore assembly site"/>
    <property type="evidence" value="ECO:0000318"/>
    <property type="project" value="GO_Central"/>
</dbReference>
<gene>
    <name evidence="7" type="primary">AUGUSTUS-3.0.2_01577</name>
    <name evidence="7" type="ORF">TcasGA2_TC001577</name>
</gene>
<evidence type="ECO:0000256" key="5">
    <source>
        <dbReference type="SAM" id="MobiDB-lite"/>
    </source>
</evidence>
<dbReference type="GO" id="GO:1990316">
    <property type="term" value="C:Atg1/ULK1 kinase complex"/>
    <property type="evidence" value="ECO:0000318"/>
    <property type="project" value="GO_Central"/>
</dbReference>
<accession>D6WFS6</accession>
<dbReference type="GO" id="GO:0019887">
    <property type="term" value="F:protein kinase regulator activity"/>
    <property type="evidence" value="ECO:0000318"/>
    <property type="project" value="GO_Central"/>
</dbReference>
<evidence type="ECO:0000256" key="4">
    <source>
        <dbReference type="RuleBase" id="RU361214"/>
    </source>
</evidence>
<organism evidence="7 8">
    <name type="scientific">Tribolium castaneum</name>
    <name type="common">Red flour beetle</name>
    <dbReference type="NCBI Taxonomy" id="7070"/>
    <lineage>
        <taxon>Eukaryota</taxon>
        <taxon>Metazoa</taxon>
        <taxon>Ecdysozoa</taxon>
        <taxon>Arthropoda</taxon>
        <taxon>Hexapoda</taxon>
        <taxon>Insecta</taxon>
        <taxon>Pterygota</taxon>
        <taxon>Neoptera</taxon>
        <taxon>Endopterygota</taxon>
        <taxon>Coleoptera</taxon>
        <taxon>Polyphaga</taxon>
        <taxon>Cucujiformia</taxon>
        <taxon>Tenebrionidae</taxon>
        <taxon>Tenebrionidae incertae sedis</taxon>
        <taxon>Tribolium</taxon>
    </lineage>
</organism>
<evidence type="ECO:0000259" key="6">
    <source>
        <dbReference type="Pfam" id="PF10033"/>
    </source>
</evidence>
<evidence type="ECO:0000313" key="7">
    <source>
        <dbReference type="EMBL" id="EEZ99590.2"/>
    </source>
</evidence>
<keyword evidence="8" id="KW-1185">Reference proteome</keyword>
<dbReference type="Pfam" id="PF10033">
    <property type="entry name" value="ATG13"/>
    <property type="match status" value="1"/>
</dbReference>
<evidence type="ECO:0000313" key="8">
    <source>
        <dbReference type="Proteomes" id="UP000007266"/>
    </source>
</evidence>
<dbReference type="AlphaFoldDB" id="D6WFS6"/>
<dbReference type="eggNOG" id="KOG3874">
    <property type="taxonomic scope" value="Eukaryota"/>
</dbReference>
<evidence type="ECO:0000256" key="2">
    <source>
        <dbReference type="ARBA" id="ARBA00007341"/>
    </source>
</evidence>
<dbReference type="KEGG" id="tca:657147"/>
<dbReference type="GO" id="GO:0005829">
    <property type="term" value="C:cytosol"/>
    <property type="evidence" value="ECO:0000318"/>
    <property type="project" value="GO_Central"/>
</dbReference>
<evidence type="ECO:0000256" key="3">
    <source>
        <dbReference type="ARBA" id="ARBA00023006"/>
    </source>
</evidence>
<dbReference type="PANTHER" id="PTHR13430">
    <property type="match status" value="1"/>
</dbReference>
<dbReference type="Proteomes" id="UP000007266">
    <property type="component" value="Linkage group 3"/>
</dbReference>
<dbReference type="InterPro" id="IPR040182">
    <property type="entry name" value="ATG13"/>
</dbReference>
<dbReference type="STRING" id="7070.D6WFS6"/>
<dbReference type="GO" id="GO:0034727">
    <property type="term" value="P:piecemeal microautophagy of the nucleus"/>
    <property type="evidence" value="ECO:0000318"/>
    <property type="project" value="GO_Central"/>
</dbReference>
<dbReference type="PANTHER" id="PTHR13430:SF4">
    <property type="entry name" value="AUTOPHAGY-RELATED PROTEIN 13"/>
    <property type="match status" value="1"/>
</dbReference>
<dbReference type="InterPro" id="IPR036570">
    <property type="entry name" value="HORMA_dom_sf"/>
</dbReference>
<feature type="region of interest" description="Disordered" evidence="5">
    <location>
        <begin position="208"/>
        <end position="310"/>
    </location>
</feature>
<proteinExistence type="inferred from homology"/>